<dbReference type="Pfam" id="PF00307">
    <property type="entry name" value="CH"/>
    <property type="match status" value="1"/>
</dbReference>
<feature type="compositionally biased region" description="Basic and acidic residues" evidence="9">
    <location>
        <begin position="260"/>
        <end position="269"/>
    </location>
</feature>
<feature type="domain" description="Calponin-homology (CH)" evidence="10">
    <location>
        <begin position="10"/>
        <end position="112"/>
    </location>
</feature>
<accession>A0A8K1CD68</accession>
<dbReference type="InterPro" id="IPR001715">
    <property type="entry name" value="CH_dom"/>
</dbReference>
<keyword evidence="12" id="KW-1185">Reference proteome</keyword>
<keyword evidence="5" id="KW-0493">Microtubule</keyword>
<feature type="compositionally biased region" description="Polar residues" evidence="9">
    <location>
        <begin position="249"/>
        <end position="258"/>
    </location>
</feature>
<name>A0A8K1CD68_PYTOL</name>
<keyword evidence="8" id="KW-0131">Cell cycle</keyword>
<dbReference type="PANTHER" id="PTHR10623">
    <property type="entry name" value="MICROTUBULE-ASSOCIATED PROTEIN RP/EB FAMILY MEMBER"/>
    <property type="match status" value="1"/>
</dbReference>
<proteinExistence type="inferred from homology"/>
<evidence type="ECO:0000256" key="5">
    <source>
        <dbReference type="ARBA" id="ARBA00022701"/>
    </source>
</evidence>
<dbReference type="InterPro" id="IPR036872">
    <property type="entry name" value="CH_dom_sf"/>
</dbReference>
<comment type="caution">
    <text evidence="11">The sequence shown here is derived from an EMBL/GenBank/DDBJ whole genome shotgun (WGS) entry which is preliminary data.</text>
</comment>
<evidence type="ECO:0000313" key="12">
    <source>
        <dbReference type="Proteomes" id="UP000794436"/>
    </source>
</evidence>
<dbReference type="OrthoDB" id="2119228at2759"/>
<dbReference type="GO" id="GO:0051301">
    <property type="term" value="P:cell division"/>
    <property type="evidence" value="ECO:0007669"/>
    <property type="project" value="UniProtKB-KW"/>
</dbReference>
<dbReference type="InterPro" id="IPR027328">
    <property type="entry name" value="MAPRE"/>
</dbReference>
<sequence>MSIRKLKSRGIGRLELLAWLNELLETDYTKIEHLADGIAYCQIFDALHPGKVSLQQVNFRARSVSDYERNFQVLRKAFHACDIRKEIPIRKLVDGVFQEHFEFLHWIHDYVHKTYPEAVHKYGGFARRQQVLGSTGNGNMNLVPSYSMSSKIPNEAYISSPVRRKLDMIDPEEVEASLEDLAASESPIGTSKEEVNAPAVPPEVKDPLLAYVKDSQEHTIRATDALAQLHRLMSMVLVEPTIQKKLNSKSKPGQQKAQLSKKDQPKKPSAEPPLLAPQLGKLIDVLTAELQGRAQDMMTLEATVNDMAQTLEQRAKGTPPSSTTPVT</sequence>
<dbReference type="SUPFAM" id="SSF47576">
    <property type="entry name" value="Calponin-homology domain, CH-domain"/>
    <property type="match status" value="1"/>
</dbReference>
<evidence type="ECO:0000313" key="11">
    <source>
        <dbReference type="EMBL" id="TMW60889.1"/>
    </source>
</evidence>
<evidence type="ECO:0000259" key="10">
    <source>
        <dbReference type="PROSITE" id="PS50021"/>
    </source>
</evidence>
<evidence type="ECO:0000256" key="1">
    <source>
        <dbReference type="ARBA" id="ARBA00004245"/>
    </source>
</evidence>
<evidence type="ECO:0000256" key="9">
    <source>
        <dbReference type="SAM" id="MobiDB-lite"/>
    </source>
</evidence>
<evidence type="ECO:0000256" key="7">
    <source>
        <dbReference type="ARBA" id="ARBA00023212"/>
    </source>
</evidence>
<evidence type="ECO:0000256" key="6">
    <source>
        <dbReference type="ARBA" id="ARBA00022776"/>
    </source>
</evidence>
<evidence type="ECO:0000256" key="3">
    <source>
        <dbReference type="ARBA" id="ARBA00022490"/>
    </source>
</evidence>
<dbReference type="GO" id="GO:0005874">
    <property type="term" value="C:microtubule"/>
    <property type="evidence" value="ECO:0007669"/>
    <property type="project" value="UniProtKB-KW"/>
</dbReference>
<evidence type="ECO:0000256" key="4">
    <source>
        <dbReference type="ARBA" id="ARBA00022618"/>
    </source>
</evidence>
<organism evidence="11 12">
    <name type="scientific">Pythium oligandrum</name>
    <name type="common">Mycoparasitic fungus</name>
    <dbReference type="NCBI Taxonomy" id="41045"/>
    <lineage>
        <taxon>Eukaryota</taxon>
        <taxon>Sar</taxon>
        <taxon>Stramenopiles</taxon>
        <taxon>Oomycota</taxon>
        <taxon>Peronosporomycetes</taxon>
        <taxon>Pythiales</taxon>
        <taxon>Pythiaceae</taxon>
        <taxon>Pythium</taxon>
    </lineage>
</organism>
<keyword evidence="3" id="KW-0963">Cytoplasm</keyword>
<dbReference type="AlphaFoldDB" id="A0A8K1CD68"/>
<dbReference type="Gene3D" id="1.10.418.10">
    <property type="entry name" value="Calponin-like domain"/>
    <property type="match status" value="1"/>
</dbReference>
<evidence type="ECO:0000256" key="8">
    <source>
        <dbReference type="ARBA" id="ARBA00023306"/>
    </source>
</evidence>
<keyword evidence="7" id="KW-0206">Cytoskeleton</keyword>
<feature type="region of interest" description="Disordered" evidence="9">
    <location>
        <begin position="245"/>
        <end position="276"/>
    </location>
</feature>
<dbReference type="EMBL" id="SPLM01000108">
    <property type="protein sequence ID" value="TMW60889.1"/>
    <property type="molecule type" value="Genomic_DNA"/>
</dbReference>
<dbReference type="GO" id="GO:0008017">
    <property type="term" value="F:microtubule binding"/>
    <property type="evidence" value="ECO:0007669"/>
    <property type="project" value="InterPro"/>
</dbReference>
<comment type="subcellular location">
    <subcellularLocation>
        <location evidence="1">Cytoplasm</location>
        <location evidence="1">Cytoskeleton</location>
    </subcellularLocation>
</comment>
<gene>
    <name evidence="11" type="ORF">Poli38472_000931</name>
</gene>
<dbReference type="FunFam" id="1.10.418.10:FF:000028">
    <property type="entry name" value="RP/EB family microtubule-associated protein"/>
    <property type="match status" value="1"/>
</dbReference>
<evidence type="ECO:0000256" key="2">
    <source>
        <dbReference type="ARBA" id="ARBA00010729"/>
    </source>
</evidence>
<dbReference type="PROSITE" id="PS50021">
    <property type="entry name" value="CH"/>
    <property type="match status" value="1"/>
</dbReference>
<keyword evidence="6" id="KW-0498">Mitosis</keyword>
<reference evidence="11" key="1">
    <citation type="submission" date="2019-03" db="EMBL/GenBank/DDBJ databases">
        <title>Long read genome sequence of the mycoparasitic Pythium oligandrum ATCC 38472 isolated from sugarbeet rhizosphere.</title>
        <authorList>
            <person name="Gaulin E."/>
        </authorList>
    </citation>
    <scope>NUCLEOTIDE SEQUENCE</scope>
    <source>
        <strain evidence="11">ATCC 38472_TT</strain>
    </source>
</reference>
<dbReference type="Proteomes" id="UP000794436">
    <property type="component" value="Unassembled WGS sequence"/>
</dbReference>
<feature type="region of interest" description="Disordered" evidence="9">
    <location>
        <begin position="304"/>
        <end position="327"/>
    </location>
</feature>
<keyword evidence="4" id="KW-0132">Cell division</keyword>
<comment type="similarity">
    <text evidence="2">Belongs to the MAPRE family.</text>
</comment>
<protein>
    <recommendedName>
        <fullName evidence="10">Calponin-homology (CH) domain-containing protein</fullName>
    </recommendedName>
</protein>